<dbReference type="EMBL" id="VPFD01000012">
    <property type="protein sequence ID" value="TXF99538.1"/>
    <property type="molecule type" value="Genomic_DNA"/>
</dbReference>
<dbReference type="AlphaFoldDB" id="A0A5C7FUB1"/>
<accession>A0A5C7FUB1</accession>
<gene>
    <name evidence="2" type="ORF">FVD38_11990</name>
</gene>
<feature type="signal peptide" evidence="1">
    <location>
        <begin position="1"/>
        <end position="21"/>
    </location>
</feature>
<evidence type="ECO:0008006" key="4">
    <source>
        <dbReference type="Google" id="ProtNLM"/>
    </source>
</evidence>
<sequence length="226" mass="23722">MKTLHLSSLAGLCLLMPLAFAQACPGQVPPGLTAVPVASKAVVNGLSMAINQVQGPGTASSVLDRVEQQWKQGGFDVRRGNAMGWDTVSAMGKGCLVTLQLVNRNGVFGYLARSTPHSGAAASPAAMGVPLPPDARVASSVASDDDGRKGLVVTMSSQRTLDQLGEFFMRQLGDQGWNGLRSHQIVNPANGVASLLVNARRGRGQVELMMWREGGTQIVMTISEAL</sequence>
<dbReference type="RefSeq" id="WP_147935023.1">
    <property type="nucleotide sequence ID" value="NZ_VPFD01000012.1"/>
</dbReference>
<reference evidence="2 3" key="1">
    <citation type="submission" date="2019-08" db="EMBL/GenBank/DDBJ databases">
        <title>Massilia golmudensis sp. nov., isolated from sand in the Qinghai-Tibetan Plateau.</title>
        <authorList>
            <person name="Zhang B."/>
        </authorList>
    </citation>
    <scope>NUCLEOTIDE SEQUENCE [LARGE SCALE GENOMIC DNA]</scope>
    <source>
        <strain evidence="2 3">GEM5</strain>
    </source>
</reference>
<proteinExistence type="predicted"/>
<keyword evidence="1" id="KW-0732">Signal</keyword>
<name>A0A5C7FUB1_9BURK</name>
<protein>
    <recommendedName>
        <fullName evidence="4">Lipoprotein</fullName>
    </recommendedName>
</protein>
<dbReference type="PROSITE" id="PS51257">
    <property type="entry name" value="PROKAR_LIPOPROTEIN"/>
    <property type="match status" value="1"/>
</dbReference>
<keyword evidence="3" id="KW-1185">Reference proteome</keyword>
<dbReference type="Proteomes" id="UP000321413">
    <property type="component" value="Unassembled WGS sequence"/>
</dbReference>
<evidence type="ECO:0000313" key="3">
    <source>
        <dbReference type="Proteomes" id="UP000321413"/>
    </source>
</evidence>
<evidence type="ECO:0000256" key="1">
    <source>
        <dbReference type="SAM" id="SignalP"/>
    </source>
</evidence>
<evidence type="ECO:0000313" key="2">
    <source>
        <dbReference type="EMBL" id="TXF99538.1"/>
    </source>
</evidence>
<comment type="caution">
    <text evidence="2">The sequence shown here is derived from an EMBL/GenBank/DDBJ whole genome shotgun (WGS) entry which is preliminary data.</text>
</comment>
<organism evidence="2 3">
    <name type="scientific">Massilia arenae</name>
    <dbReference type="NCBI Taxonomy" id="2603288"/>
    <lineage>
        <taxon>Bacteria</taxon>
        <taxon>Pseudomonadati</taxon>
        <taxon>Pseudomonadota</taxon>
        <taxon>Betaproteobacteria</taxon>
        <taxon>Burkholderiales</taxon>
        <taxon>Oxalobacteraceae</taxon>
        <taxon>Telluria group</taxon>
        <taxon>Massilia</taxon>
    </lineage>
</organism>
<feature type="chain" id="PRO_5022914764" description="Lipoprotein" evidence="1">
    <location>
        <begin position="22"/>
        <end position="226"/>
    </location>
</feature>